<keyword evidence="1" id="KW-0472">Membrane</keyword>
<keyword evidence="1" id="KW-1133">Transmembrane helix</keyword>
<accession>A0A2D4H9P8</accession>
<dbReference type="AlphaFoldDB" id="A0A2D4H9P8"/>
<dbReference type="EMBL" id="IACK01005164">
    <property type="protein sequence ID" value="LAA68697.1"/>
    <property type="molecule type" value="Transcribed_RNA"/>
</dbReference>
<feature type="transmembrane region" description="Helical" evidence="1">
    <location>
        <begin position="16"/>
        <end position="35"/>
    </location>
</feature>
<sequence>MDDDYSTKCSHLEHKTFLTVLAMYVYIYVYMYMYIYIKRGSFLVLVHTLISPDLLATALFTLKAQASTKEINVSNLIERERIAYVFCSQIMPVLPTVLRTLTFKIVQRIFFIPCSKYHLEQDDTKNSEPHMEVPVAVSFSICAQ</sequence>
<reference evidence="2" key="2">
    <citation type="submission" date="2017-11" db="EMBL/GenBank/DDBJ databases">
        <title>Coralsnake Venomics: Analyses of Venom Gland Transcriptomes and Proteomes of Six Brazilian Taxa.</title>
        <authorList>
            <person name="Aird S.D."/>
            <person name="Jorge da Silva N."/>
            <person name="Qiu L."/>
            <person name="Villar-Briones A."/>
            <person name="Aparecida-Saddi V."/>
            <person name="Campos-Telles M.P."/>
            <person name="Grau M."/>
            <person name="Mikheyev A.S."/>
        </authorList>
    </citation>
    <scope>NUCLEOTIDE SEQUENCE</scope>
    <source>
        <tissue evidence="2">Venom_gland</tissue>
    </source>
</reference>
<name>A0A2D4H9P8_MICLE</name>
<evidence type="ECO:0000256" key="1">
    <source>
        <dbReference type="SAM" id="Phobius"/>
    </source>
</evidence>
<protein>
    <submittedName>
        <fullName evidence="2">Uncharacterized protein</fullName>
    </submittedName>
</protein>
<proteinExistence type="predicted"/>
<keyword evidence="1" id="KW-0812">Transmembrane</keyword>
<reference evidence="2" key="1">
    <citation type="submission" date="2017-07" db="EMBL/GenBank/DDBJ databases">
        <authorList>
            <person name="Mikheyev A."/>
            <person name="Grau M."/>
        </authorList>
    </citation>
    <scope>NUCLEOTIDE SEQUENCE</scope>
    <source>
        <tissue evidence="2">Venom_gland</tissue>
    </source>
</reference>
<organism evidence="2">
    <name type="scientific">Micrurus lemniscatus lemniscatus</name>
    <dbReference type="NCBI Taxonomy" id="129467"/>
    <lineage>
        <taxon>Eukaryota</taxon>
        <taxon>Metazoa</taxon>
        <taxon>Chordata</taxon>
        <taxon>Craniata</taxon>
        <taxon>Vertebrata</taxon>
        <taxon>Euteleostomi</taxon>
        <taxon>Lepidosauria</taxon>
        <taxon>Squamata</taxon>
        <taxon>Bifurcata</taxon>
        <taxon>Unidentata</taxon>
        <taxon>Episquamata</taxon>
        <taxon>Toxicofera</taxon>
        <taxon>Serpentes</taxon>
        <taxon>Colubroidea</taxon>
        <taxon>Elapidae</taxon>
        <taxon>Elapinae</taxon>
        <taxon>Micrurus</taxon>
    </lineage>
</organism>
<evidence type="ECO:0000313" key="2">
    <source>
        <dbReference type="EMBL" id="LAA68697.1"/>
    </source>
</evidence>